<dbReference type="GO" id="GO:0016301">
    <property type="term" value="F:kinase activity"/>
    <property type="evidence" value="ECO:0007669"/>
    <property type="project" value="UniProtKB-KW"/>
</dbReference>
<dbReference type="InterPro" id="IPR036662">
    <property type="entry name" value="PTS_EIIA_man-typ_sf"/>
</dbReference>
<keyword evidence="7" id="KW-0418">Kinase</keyword>
<keyword evidence="4" id="KW-0762">Sugar transport</keyword>
<dbReference type="Pfam" id="PF03610">
    <property type="entry name" value="EIIA-man"/>
    <property type="match status" value="1"/>
</dbReference>
<dbReference type="CDD" id="cd00006">
    <property type="entry name" value="PTS_IIA_man"/>
    <property type="match status" value="1"/>
</dbReference>
<dbReference type="PANTHER" id="PTHR33799:SF1">
    <property type="entry name" value="PTS SYSTEM MANNOSE-SPECIFIC EIIAB COMPONENT-RELATED"/>
    <property type="match status" value="1"/>
</dbReference>
<evidence type="ECO:0000256" key="4">
    <source>
        <dbReference type="ARBA" id="ARBA00022597"/>
    </source>
</evidence>
<feature type="domain" description="PTS EIIA type-4" evidence="8">
    <location>
        <begin position="1"/>
        <end position="124"/>
    </location>
</feature>
<protein>
    <submittedName>
        <fullName evidence="9">PTS mannose transporter subunit IIA</fullName>
    </submittedName>
</protein>
<evidence type="ECO:0000313" key="9">
    <source>
        <dbReference type="EMBL" id="PSU43024.1"/>
    </source>
</evidence>
<keyword evidence="10" id="KW-1185">Reference proteome</keyword>
<dbReference type="PROSITE" id="PS51096">
    <property type="entry name" value="PTS_EIIA_TYPE_4"/>
    <property type="match status" value="1"/>
</dbReference>
<organism evidence="9 10">
    <name type="scientific">Photobacterium frigidiphilum</name>
    <dbReference type="NCBI Taxonomy" id="264736"/>
    <lineage>
        <taxon>Bacteria</taxon>
        <taxon>Pseudomonadati</taxon>
        <taxon>Pseudomonadota</taxon>
        <taxon>Gammaproteobacteria</taxon>
        <taxon>Vibrionales</taxon>
        <taxon>Vibrionaceae</taxon>
        <taxon>Photobacterium</taxon>
    </lineage>
</organism>
<keyword evidence="5" id="KW-0808">Transferase</keyword>
<reference evidence="9 10" key="1">
    <citation type="submission" date="2018-01" db="EMBL/GenBank/DDBJ databases">
        <title>Whole genome sequencing of Histamine producing bacteria.</title>
        <authorList>
            <person name="Butler K."/>
        </authorList>
    </citation>
    <scope>NUCLEOTIDE SEQUENCE [LARGE SCALE GENOMIC DNA]</scope>
    <source>
        <strain evidence="9 10">JCM 12947</strain>
    </source>
</reference>
<dbReference type="EMBL" id="PYMJ01000061">
    <property type="protein sequence ID" value="PSU43024.1"/>
    <property type="molecule type" value="Genomic_DNA"/>
</dbReference>
<sequence>MIGIIVSGHIHFASGMQSAVKVIAGEQKQMEFIDFVESMSTDELEAKLRQAALLADSGEGVLFLTDIPGGSPCNRALAIMMDTPNIELIAGANLPMIANAAFEREDVSLQELVETLLEIGASCMQDMRKELEAVMELEPVAECEDGL</sequence>
<evidence type="ECO:0000256" key="1">
    <source>
        <dbReference type="ARBA" id="ARBA00004496"/>
    </source>
</evidence>
<name>A0A2T3J6B2_9GAMM</name>
<comment type="caution">
    <text evidence="9">The sequence shown here is derived from an EMBL/GenBank/DDBJ whole genome shotgun (WGS) entry which is preliminary data.</text>
</comment>
<dbReference type="GO" id="GO:0005737">
    <property type="term" value="C:cytoplasm"/>
    <property type="evidence" value="ECO:0007669"/>
    <property type="project" value="UniProtKB-SubCell"/>
</dbReference>
<dbReference type="GO" id="GO:0016020">
    <property type="term" value="C:membrane"/>
    <property type="evidence" value="ECO:0007669"/>
    <property type="project" value="InterPro"/>
</dbReference>
<dbReference type="InterPro" id="IPR004701">
    <property type="entry name" value="PTS_EIIA_man-typ"/>
</dbReference>
<keyword evidence="2" id="KW-0813">Transport</keyword>
<comment type="subcellular location">
    <subcellularLocation>
        <location evidence="1">Cytoplasm</location>
    </subcellularLocation>
</comment>
<proteinExistence type="predicted"/>
<dbReference type="NCBIfam" id="NF040761">
    <property type="entry name" value="AgaF"/>
    <property type="match status" value="1"/>
</dbReference>
<gene>
    <name evidence="9" type="ORF">C9J12_28545</name>
</gene>
<accession>A0A2T3J6B2</accession>
<dbReference type="PANTHER" id="PTHR33799">
    <property type="entry name" value="PTS PERMEASE-RELATED-RELATED"/>
    <property type="match status" value="1"/>
</dbReference>
<dbReference type="Gene3D" id="3.40.50.510">
    <property type="entry name" value="Phosphotransferase system, mannose-type IIA component"/>
    <property type="match status" value="1"/>
</dbReference>
<dbReference type="RefSeq" id="WP_107246580.1">
    <property type="nucleotide sequence ID" value="NZ_PYMJ01000061.1"/>
</dbReference>
<dbReference type="Proteomes" id="UP000240987">
    <property type="component" value="Unassembled WGS sequence"/>
</dbReference>
<dbReference type="OrthoDB" id="3183705at2"/>
<evidence type="ECO:0000313" key="10">
    <source>
        <dbReference type="Proteomes" id="UP000240987"/>
    </source>
</evidence>
<dbReference type="AlphaFoldDB" id="A0A2T3J6B2"/>
<dbReference type="InterPro" id="IPR033887">
    <property type="entry name" value="PTS_IIA_man"/>
</dbReference>
<evidence type="ECO:0000256" key="6">
    <source>
        <dbReference type="ARBA" id="ARBA00022683"/>
    </source>
</evidence>
<evidence type="ECO:0000259" key="8">
    <source>
        <dbReference type="PROSITE" id="PS51096"/>
    </source>
</evidence>
<evidence type="ECO:0000256" key="2">
    <source>
        <dbReference type="ARBA" id="ARBA00022448"/>
    </source>
</evidence>
<evidence type="ECO:0000256" key="7">
    <source>
        <dbReference type="ARBA" id="ARBA00022777"/>
    </source>
</evidence>
<dbReference type="SUPFAM" id="SSF53062">
    <property type="entry name" value="PTS system fructose IIA component-like"/>
    <property type="match status" value="1"/>
</dbReference>
<evidence type="ECO:0000256" key="5">
    <source>
        <dbReference type="ARBA" id="ARBA00022679"/>
    </source>
</evidence>
<keyword evidence="6" id="KW-0598">Phosphotransferase system</keyword>
<keyword evidence="3" id="KW-0963">Cytoplasm</keyword>
<dbReference type="InterPro" id="IPR051471">
    <property type="entry name" value="Bacterial_PTS_sugar_comp"/>
</dbReference>
<evidence type="ECO:0000256" key="3">
    <source>
        <dbReference type="ARBA" id="ARBA00022490"/>
    </source>
</evidence>
<dbReference type="GO" id="GO:0009401">
    <property type="term" value="P:phosphoenolpyruvate-dependent sugar phosphotransferase system"/>
    <property type="evidence" value="ECO:0007669"/>
    <property type="project" value="UniProtKB-KW"/>
</dbReference>